<reference evidence="2 7" key="2">
    <citation type="submission" date="2023-03" db="EMBL/GenBank/DDBJ databases">
        <authorList>
            <person name="Shen W."/>
            <person name="Cai J."/>
        </authorList>
    </citation>
    <scope>NUCLEOTIDE SEQUENCE</scope>
    <source>
        <strain evidence="2">P33-2</strain>
        <strain evidence="3 7">Y2</strain>
    </source>
</reference>
<dbReference type="RefSeq" id="WP_048722070.1">
    <property type="nucleotide sequence ID" value="NZ_CAKOCJ010000080.1"/>
</dbReference>
<protein>
    <submittedName>
        <fullName evidence="2">Iron-containing alcohol dehydrogenase</fullName>
        <ecNumber evidence="2">1.1.1.1</ecNumber>
    </submittedName>
</protein>
<dbReference type="Proteomes" id="UP001260773">
    <property type="component" value="Unassembled WGS sequence"/>
</dbReference>
<evidence type="ECO:0000313" key="4">
    <source>
        <dbReference type="EMBL" id="RVU93103.1"/>
    </source>
</evidence>
<reference evidence="4 5" key="1">
    <citation type="submission" date="2018-12" db="EMBL/GenBank/DDBJ databases">
        <title>A novel vanA-carrying plasmid in a clinical isolate of Enterococcus avium.</title>
        <authorList>
            <person name="Bernasconi O.J."/>
            <person name="Luzzaro F."/>
            <person name="Endimiani A."/>
        </authorList>
    </citation>
    <scope>NUCLEOTIDE SEQUENCE [LARGE SCALE GENOMIC DNA]</scope>
    <source>
        <strain evidence="4 5">LC0559/18</strain>
    </source>
</reference>
<organism evidence="2 6">
    <name type="scientific">Enterococcus avium</name>
    <name type="common">Streptococcus avium</name>
    <dbReference type="NCBI Taxonomy" id="33945"/>
    <lineage>
        <taxon>Bacteria</taxon>
        <taxon>Bacillati</taxon>
        <taxon>Bacillota</taxon>
        <taxon>Bacilli</taxon>
        <taxon>Lactobacillales</taxon>
        <taxon>Enterococcaceae</taxon>
        <taxon>Enterococcus</taxon>
    </lineage>
</organism>
<dbReference type="InterPro" id="IPR056798">
    <property type="entry name" value="ADH_Fe_C"/>
</dbReference>
<dbReference type="Pfam" id="PF25137">
    <property type="entry name" value="ADH_Fe_C"/>
    <property type="match status" value="1"/>
</dbReference>
<evidence type="ECO:0000313" key="7">
    <source>
        <dbReference type="Proteomes" id="UP001264335"/>
    </source>
</evidence>
<dbReference type="EMBL" id="JARPWH010000072">
    <property type="protein sequence ID" value="MDT2403952.1"/>
    <property type="molecule type" value="Genomic_DNA"/>
</dbReference>
<dbReference type="Proteomes" id="UP001264335">
    <property type="component" value="Unassembled WGS sequence"/>
</dbReference>
<dbReference type="EMBL" id="JARPWY010000078">
    <property type="protein sequence ID" value="MDT2516359.1"/>
    <property type="molecule type" value="Genomic_DNA"/>
</dbReference>
<accession>A0A2N8PSB5</accession>
<name>A0A2N8PSB5_ENTAV</name>
<dbReference type="PANTHER" id="PTHR43633:SF1">
    <property type="entry name" value="ALCOHOL DEHYDROGENASE YQHD"/>
    <property type="match status" value="1"/>
</dbReference>
<proteinExistence type="predicted"/>
<dbReference type="InterPro" id="IPR044731">
    <property type="entry name" value="BDH-like"/>
</dbReference>
<dbReference type="EC" id="1.1.1.1" evidence="2"/>
<dbReference type="EMBL" id="RYZS01000002">
    <property type="protein sequence ID" value="RVU93103.1"/>
    <property type="molecule type" value="Genomic_DNA"/>
</dbReference>
<feature type="domain" description="Fe-containing alcohol dehydrogenase-like C-terminal" evidence="1">
    <location>
        <begin position="41"/>
        <end position="205"/>
    </location>
</feature>
<dbReference type="AlphaFoldDB" id="A0A2N8PSB5"/>
<dbReference type="Proteomes" id="UP000288388">
    <property type="component" value="Unassembled WGS sequence"/>
</dbReference>
<evidence type="ECO:0000313" key="6">
    <source>
        <dbReference type="Proteomes" id="UP001260773"/>
    </source>
</evidence>
<evidence type="ECO:0000313" key="5">
    <source>
        <dbReference type="Proteomes" id="UP000288388"/>
    </source>
</evidence>
<evidence type="ECO:0000259" key="1">
    <source>
        <dbReference type="Pfam" id="PF25137"/>
    </source>
</evidence>
<dbReference type="Gene3D" id="1.20.1090.10">
    <property type="entry name" value="Dehydroquinate synthase-like - alpha domain"/>
    <property type="match status" value="1"/>
</dbReference>
<dbReference type="GO" id="GO:1990362">
    <property type="term" value="F:butanol dehydrogenase (NAD+) activity"/>
    <property type="evidence" value="ECO:0007669"/>
    <property type="project" value="InterPro"/>
</dbReference>
<evidence type="ECO:0000313" key="3">
    <source>
        <dbReference type="EMBL" id="MDT2516359.1"/>
    </source>
</evidence>
<dbReference type="SUPFAM" id="SSF56796">
    <property type="entry name" value="Dehydroquinate synthase-like"/>
    <property type="match status" value="1"/>
</dbReference>
<comment type="caution">
    <text evidence="2">The sequence shown here is derived from an EMBL/GenBank/DDBJ whole genome shotgun (WGS) entry which is preliminary data.</text>
</comment>
<dbReference type="PANTHER" id="PTHR43633">
    <property type="entry name" value="ALCOHOL DEHYDROGENASE YQHD"/>
    <property type="match status" value="1"/>
</dbReference>
<sequence length="218" mass="24926">MKSSLSQSPKKEDYLGKTFIIEQNNTAKERFLSNNIEFILHLATIYLVKEEQTTVTDRLTEALIRDLMDTTLKVSIDQINQLEPTSILNTISHPDYSWNAMSLQDYSSLQKMSSELSYSFNISKTAALSIVWPNWARMVYCKHVERFVLFAKNILSVDSHRGDKEAALMGIHEVEAFFQTLHLPTTLEDLGITSTDTAFDDLAQKNTNSDIYTLLKYL</sequence>
<keyword evidence="2" id="KW-0560">Oxidoreductase</keyword>
<evidence type="ECO:0000313" key="2">
    <source>
        <dbReference type="EMBL" id="MDT2403952.1"/>
    </source>
</evidence>
<gene>
    <name evidence="4" type="ORF">EK398_21895</name>
    <name evidence="2" type="ORF">P7D43_16420</name>
    <name evidence="3" type="ORF">P7D79_19215</name>
</gene>